<comment type="caution">
    <text evidence="4">The sequence shown here is derived from an EMBL/GenBank/DDBJ whole genome shotgun (WGS) entry which is preliminary data.</text>
</comment>
<keyword evidence="1" id="KW-0479">Metal-binding</keyword>
<keyword evidence="2" id="KW-0175">Coiled coil</keyword>
<evidence type="ECO:0000313" key="4">
    <source>
        <dbReference type="EMBL" id="KAK3880431.1"/>
    </source>
</evidence>
<keyword evidence="5" id="KW-1185">Reference proteome</keyword>
<dbReference type="Gene3D" id="3.30.70.270">
    <property type="match status" value="1"/>
</dbReference>
<dbReference type="InterPro" id="IPR008042">
    <property type="entry name" value="Retrotrans_Pao"/>
</dbReference>
<sequence>MSLDTRGTKAVLLARLRVALGREETDISTDLPAIGDSREVNIENSVVPEDSASQIARSCTSRNSKQSSVVSRSSVVMKKAMETANKTVLMAKAAAVKERQRKEEEELKIRQEMEQLEIKAQIQEASAREQVFADLENEFEESVVHDTHSVTRVNIPQIQPQLDQVSHSPRVNNSSAAIQNEKLMDTLISYNLKSLMPKAEIQRFGGDMTRYNSFIRSFECVINKKLTNDEEKLYYLEQYTTGKPRDIVRACLHMPPGVGYEEARRLLEKRYGDRERIVAAYVDKILDWPHLKVDDIDGLDQFSVMLISCKNAMTAASLGAREIEHPKTMRAILEKLPFPMQDRWRRKADGIVEEKYRHVTFTDLVNFIEREARIVSNPFFGRHLFKSLKDSKPQKIEERFRSVNNKERFKEKVNYSAVEREKPQVKCFFCNGQHYLDDCDTLLQKSEKERKAFLAGMGMCYGCLRRGHMAKDCQRRRTCRICNKRHPTLLHRQIDVGNTPPPEAIDELASETVRSVNVNTKNVKNSNSVPCIKMPLVPVKVRARAGHLVSTNAFIDSGSSATFCSKSFLDKVGLRSITPIKLSVSTLRPEGIQMDSFMVTDVEVCDVDENNFITLPPVYVLDEIPVPSNDIVKKEDLQNWPHLSDIDIPNMGDAEIGLMIGNNVPQAMEPQEVIHSTEEGGPFALRTKIGWLVLGSPRTEERFRACVNRVKVESVCLDQMLTNLYNTEFKDLSLSSTKRGISVEDREWLKKVEKKLGSTSNGHYEICLPFRDDSPSLPNNRILAMKRLEGLKRKFKGNPSFYRDYKKFMTEMTEKGYAEIVPEKGLGVESENGVWYIPHHGVYHPHKPDKIRVVFDCAARFKGISLNDSLLQGPDLTNPLLEVLIRFRQGYYAFTADIESMFYQVFVPERDRDYLRFLWWPEGNYEVQPNVYRMTVHLFGASSSPSCANYALQKTVEDHGKDYAPQVCQTVLNHFYVDDCLRSTDTEDEVIQLAHAVKSLCMKCGFNLTKFISNSRSLLESLPIPDRGKSLLELDLGTDDLPMEKVLGLSWDTEFDTIKVSVNESSRPSTKRGMLSTLSAMYDPLGMVAPYLLQGRIILQELCRLKLGWDEEIPDDHQNRWKQWKLSLPDLHKVSVKRCIKPLNFGASFACQLHHFADASEIGYGVVTYLRLSNDNGDVHCAFLYGRSRVAPLKSVTIPRLELTAATLAVRINDVIVNALEIPVRRIHFWTDSTAVLRYIRNTKSRFHTFVANRLAVIHDGSGQDQWRHVPSCENPADDASRGIQSERWLKGTEFLYQEERNWPINPINEHVEDYDLEVKAIVAVSTVKKVDDNPTNKLLYYHSNRFKLVKSVARIIRIKNSLRKTEMCNPCANYDFIGKFECLAEDVSYAFKVMKEEEEEKEEDFLLSSRAPPTT</sequence>
<evidence type="ECO:0000256" key="2">
    <source>
        <dbReference type="SAM" id="Coils"/>
    </source>
</evidence>
<dbReference type="InterPro" id="IPR043128">
    <property type="entry name" value="Rev_trsase/Diguanyl_cyclase"/>
</dbReference>
<keyword evidence="1" id="KW-0862">Zinc</keyword>
<dbReference type="Gene3D" id="2.40.70.10">
    <property type="entry name" value="Acid Proteases"/>
    <property type="match status" value="1"/>
</dbReference>
<dbReference type="Gene3D" id="4.10.60.10">
    <property type="entry name" value="Zinc finger, CCHC-type"/>
    <property type="match status" value="1"/>
</dbReference>
<feature type="domain" description="CCHC-type" evidence="3">
    <location>
        <begin position="460"/>
        <end position="475"/>
    </location>
</feature>
<dbReference type="InterPro" id="IPR021109">
    <property type="entry name" value="Peptidase_aspartic_dom_sf"/>
</dbReference>
<dbReference type="Pfam" id="PF05380">
    <property type="entry name" value="Peptidase_A17"/>
    <property type="match status" value="1"/>
</dbReference>
<keyword evidence="1" id="KW-0863">Zinc-finger</keyword>
<accession>A0AAE1KNJ3</accession>
<dbReference type="PANTHER" id="PTHR47331:SF1">
    <property type="entry name" value="GAG-LIKE PROTEIN"/>
    <property type="match status" value="1"/>
</dbReference>
<dbReference type="GO" id="GO:0008270">
    <property type="term" value="F:zinc ion binding"/>
    <property type="evidence" value="ECO:0007669"/>
    <property type="project" value="UniProtKB-KW"/>
</dbReference>
<dbReference type="CDD" id="cd01644">
    <property type="entry name" value="RT_pepA17"/>
    <property type="match status" value="1"/>
</dbReference>
<dbReference type="SUPFAM" id="SSF56672">
    <property type="entry name" value="DNA/RNA polymerases"/>
    <property type="match status" value="1"/>
</dbReference>
<reference evidence="4" key="1">
    <citation type="submission" date="2023-10" db="EMBL/GenBank/DDBJ databases">
        <title>Genome assemblies of two species of porcelain crab, Petrolisthes cinctipes and Petrolisthes manimaculis (Anomura: Porcellanidae).</title>
        <authorList>
            <person name="Angst P."/>
        </authorList>
    </citation>
    <scope>NUCLEOTIDE SEQUENCE</scope>
    <source>
        <strain evidence="4">PB745_01</strain>
        <tissue evidence="4">Gill</tissue>
    </source>
</reference>
<dbReference type="PROSITE" id="PS50158">
    <property type="entry name" value="ZF_CCHC"/>
    <property type="match status" value="1"/>
</dbReference>
<evidence type="ECO:0000313" key="5">
    <source>
        <dbReference type="Proteomes" id="UP001286313"/>
    </source>
</evidence>
<dbReference type="InterPro" id="IPR001878">
    <property type="entry name" value="Znf_CCHC"/>
</dbReference>
<dbReference type="GO" id="GO:0003676">
    <property type="term" value="F:nucleic acid binding"/>
    <property type="evidence" value="ECO:0007669"/>
    <property type="project" value="InterPro"/>
</dbReference>
<protein>
    <recommendedName>
        <fullName evidence="3">CCHC-type domain-containing protein</fullName>
    </recommendedName>
</protein>
<evidence type="ECO:0000256" key="1">
    <source>
        <dbReference type="PROSITE-ProRule" id="PRU00047"/>
    </source>
</evidence>
<dbReference type="Pfam" id="PF03564">
    <property type="entry name" value="DUF1759"/>
    <property type="match status" value="1"/>
</dbReference>
<name>A0AAE1KNJ3_PETCI</name>
<proteinExistence type="predicted"/>
<dbReference type="EMBL" id="JAWQEG010001323">
    <property type="protein sequence ID" value="KAK3880431.1"/>
    <property type="molecule type" value="Genomic_DNA"/>
</dbReference>
<evidence type="ECO:0000259" key="3">
    <source>
        <dbReference type="PROSITE" id="PS50158"/>
    </source>
</evidence>
<organism evidence="4 5">
    <name type="scientific">Petrolisthes cinctipes</name>
    <name type="common">Flat porcelain crab</name>
    <dbReference type="NCBI Taxonomy" id="88211"/>
    <lineage>
        <taxon>Eukaryota</taxon>
        <taxon>Metazoa</taxon>
        <taxon>Ecdysozoa</taxon>
        <taxon>Arthropoda</taxon>
        <taxon>Crustacea</taxon>
        <taxon>Multicrustacea</taxon>
        <taxon>Malacostraca</taxon>
        <taxon>Eumalacostraca</taxon>
        <taxon>Eucarida</taxon>
        <taxon>Decapoda</taxon>
        <taxon>Pleocyemata</taxon>
        <taxon>Anomura</taxon>
        <taxon>Galatheoidea</taxon>
        <taxon>Porcellanidae</taxon>
        <taxon>Petrolisthes</taxon>
    </lineage>
</organism>
<dbReference type="GO" id="GO:0071897">
    <property type="term" value="P:DNA biosynthetic process"/>
    <property type="evidence" value="ECO:0007669"/>
    <property type="project" value="UniProtKB-ARBA"/>
</dbReference>
<dbReference type="InterPro" id="IPR005312">
    <property type="entry name" value="DUF1759"/>
</dbReference>
<gene>
    <name evidence="4" type="ORF">Pcinc_015034</name>
</gene>
<dbReference type="PANTHER" id="PTHR47331">
    <property type="entry name" value="PHD-TYPE DOMAIN-CONTAINING PROTEIN"/>
    <property type="match status" value="1"/>
</dbReference>
<dbReference type="Proteomes" id="UP001286313">
    <property type="component" value="Unassembled WGS sequence"/>
</dbReference>
<dbReference type="Gene3D" id="3.10.10.10">
    <property type="entry name" value="HIV Type 1 Reverse Transcriptase, subunit A, domain 1"/>
    <property type="match status" value="1"/>
</dbReference>
<feature type="coiled-coil region" evidence="2">
    <location>
        <begin position="90"/>
        <end position="119"/>
    </location>
</feature>
<dbReference type="InterPro" id="IPR043502">
    <property type="entry name" value="DNA/RNA_pol_sf"/>
</dbReference>